<name>A0A429M274_ACIBA</name>
<accession>A0A429M274</accession>
<dbReference type="Proteomes" id="UP000280073">
    <property type="component" value="Unassembled WGS sequence"/>
</dbReference>
<dbReference type="GO" id="GO:0016740">
    <property type="term" value="F:transferase activity"/>
    <property type="evidence" value="ECO:0007669"/>
    <property type="project" value="UniProtKB-KW"/>
</dbReference>
<dbReference type="AlphaFoldDB" id="A0A429M274"/>
<keyword evidence="1" id="KW-0808">Transferase</keyword>
<comment type="caution">
    <text evidence="1">The sequence shown here is derived from an EMBL/GenBank/DDBJ whole genome shotgun (WGS) entry which is preliminary data.</text>
</comment>
<dbReference type="EMBL" id="RFDI01002744">
    <property type="protein sequence ID" value="RSR10427.1"/>
    <property type="molecule type" value="Genomic_DNA"/>
</dbReference>
<sequence>WAGNSVKVLLKRPDGAFLLENPWN</sequence>
<protein>
    <submittedName>
        <fullName evidence="1">Phosphoribosyl-dephospho-CoA transferase</fullName>
    </submittedName>
</protein>
<gene>
    <name evidence="1" type="ORF">EA686_29845</name>
</gene>
<feature type="non-terminal residue" evidence="1">
    <location>
        <position position="1"/>
    </location>
</feature>
<proteinExistence type="predicted"/>
<evidence type="ECO:0000313" key="1">
    <source>
        <dbReference type="EMBL" id="RSR10427.1"/>
    </source>
</evidence>
<reference evidence="1 2" key="1">
    <citation type="submission" date="2018-10" db="EMBL/GenBank/DDBJ databases">
        <title>GWAS and RNA-Seq identify cryptic mechanisms of antimicrobial resistance in Acinetobacter baumannii.</title>
        <authorList>
            <person name="Sahl J.W."/>
        </authorList>
    </citation>
    <scope>NUCLEOTIDE SEQUENCE [LARGE SCALE GENOMIC DNA]</scope>
    <source>
        <strain evidence="1 2">TG28175</strain>
    </source>
</reference>
<organism evidence="1 2">
    <name type="scientific">Acinetobacter baumannii</name>
    <dbReference type="NCBI Taxonomy" id="470"/>
    <lineage>
        <taxon>Bacteria</taxon>
        <taxon>Pseudomonadati</taxon>
        <taxon>Pseudomonadota</taxon>
        <taxon>Gammaproteobacteria</taxon>
        <taxon>Moraxellales</taxon>
        <taxon>Moraxellaceae</taxon>
        <taxon>Acinetobacter</taxon>
        <taxon>Acinetobacter calcoaceticus/baumannii complex</taxon>
    </lineage>
</organism>
<evidence type="ECO:0000313" key="2">
    <source>
        <dbReference type="Proteomes" id="UP000280073"/>
    </source>
</evidence>